<keyword evidence="3" id="KW-0597">Phosphoprotein</keyword>
<feature type="transmembrane region" description="Helical" evidence="9">
    <location>
        <begin position="93"/>
        <end position="121"/>
    </location>
</feature>
<reference evidence="11 12" key="1">
    <citation type="submission" date="2019-03" db="EMBL/GenBank/DDBJ databases">
        <title>Genomic analyses of the natural microbiome of Caenorhabditis elegans.</title>
        <authorList>
            <person name="Samuel B."/>
        </authorList>
    </citation>
    <scope>NUCLEOTIDE SEQUENCE [LARGE SCALE GENOMIC DNA]</scope>
    <source>
        <strain evidence="11 12">JUb65</strain>
    </source>
</reference>
<evidence type="ECO:0000256" key="2">
    <source>
        <dbReference type="ARBA" id="ARBA00012438"/>
    </source>
</evidence>
<evidence type="ECO:0000256" key="6">
    <source>
        <dbReference type="ARBA" id="ARBA00022777"/>
    </source>
</evidence>
<dbReference type="PANTHER" id="PTHR24421:SF10">
    <property type="entry name" value="NITRATE_NITRITE SENSOR PROTEIN NARQ"/>
    <property type="match status" value="1"/>
</dbReference>
<dbReference type="OrthoDB" id="227596at2"/>
<sequence>MSGASGAGYGSLVERNEGGVTERAVPTLRAVESFLRQLPPADVLLGLAIVGASFAPFVVRPFLFGVPSPVALLLGFVAVAVRRRPALTTAATLLLVVLQPFPGDGLTPLVLTYVVVVYSLALYGAPLLRIASAVGAVVGGAYAAYDFSFAGGRLVAGIANDPDTRWPALVGPAAVLFVAWSVGLAVRLRRSAVAETALRQRAQRRAVDATESARIDRLRADMARNVHDVVGHSLAVIVAQADSAAFTDDPDELHRISGNIAAAARASLHEVRDVLAGIDAEPSATDAIGLAEVVERLRETGLTVEHAVRGHRGRLAAREGAVARRIVQEMVANLLRHGDAAAVVSVRETWWPDVVVLEIENRTSPDAEPGSGRGLGNMAHRAREVDGAFETITDDERFVARVRLSVEGSADPGAAAPDGAAT</sequence>
<accession>A0A4R6DEI4</accession>
<evidence type="ECO:0000256" key="8">
    <source>
        <dbReference type="ARBA" id="ARBA00023012"/>
    </source>
</evidence>
<evidence type="ECO:0000256" key="1">
    <source>
        <dbReference type="ARBA" id="ARBA00000085"/>
    </source>
</evidence>
<dbReference type="GO" id="GO:0000155">
    <property type="term" value="F:phosphorelay sensor kinase activity"/>
    <property type="evidence" value="ECO:0007669"/>
    <property type="project" value="InterPro"/>
</dbReference>
<evidence type="ECO:0000256" key="9">
    <source>
        <dbReference type="SAM" id="Phobius"/>
    </source>
</evidence>
<evidence type="ECO:0000313" key="11">
    <source>
        <dbReference type="EMBL" id="TDN42378.1"/>
    </source>
</evidence>
<dbReference type="InterPro" id="IPR036890">
    <property type="entry name" value="HATPase_C_sf"/>
</dbReference>
<keyword evidence="9" id="KW-1133">Transmembrane helix</keyword>
<name>A0A4R6DEI4_9MICO</name>
<dbReference type="Proteomes" id="UP000295764">
    <property type="component" value="Unassembled WGS sequence"/>
</dbReference>
<dbReference type="PANTHER" id="PTHR24421">
    <property type="entry name" value="NITRATE/NITRITE SENSOR PROTEIN NARX-RELATED"/>
    <property type="match status" value="1"/>
</dbReference>
<keyword evidence="6 11" id="KW-0418">Kinase</keyword>
<feature type="transmembrane region" description="Helical" evidence="9">
    <location>
        <begin position="127"/>
        <end position="145"/>
    </location>
</feature>
<evidence type="ECO:0000313" key="12">
    <source>
        <dbReference type="Proteomes" id="UP000295764"/>
    </source>
</evidence>
<evidence type="ECO:0000256" key="4">
    <source>
        <dbReference type="ARBA" id="ARBA00022679"/>
    </source>
</evidence>
<dbReference type="AlphaFoldDB" id="A0A4R6DEI4"/>
<organism evidence="11 12">
    <name type="scientific">Curtobacterium flaccumfaciens</name>
    <dbReference type="NCBI Taxonomy" id="2035"/>
    <lineage>
        <taxon>Bacteria</taxon>
        <taxon>Bacillati</taxon>
        <taxon>Actinomycetota</taxon>
        <taxon>Actinomycetes</taxon>
        <taxon>Micrococcales</taxon>
        <taxon>Microbacteriaceae</taxon>
        <taxon>Curtobacterium</taxon>
    </lineage>
</organism>
<feature type="domain" description="Signal transduction histidine kinase subgroup 3 dimerisation and phosphoacceptor" evidence="10">
    <location>
        <begin position="219"/>
        <end position="278"/>
    </location>
</feature>
<comment type="caution">
    <text evidence="11">The sequence shown here is derived from an EMBL/GenBank/DDBJ whole genome shotgun (WGS) entry which is preliminary data.</text>
</comment>
<dbReference type="Pfam" id="PF07730">
    <property type="entry name" value="HisKA_3"/>
    <property type="match status" value="1"/>
</dbReference>
<keyword evidence="5" id="KW-0547">Nucleotide-binding</keyword>
<evidence type="ECO:0000259" key="10">
    <source>
        <dbReference type="Pfam" id="PF07730"/>
    </source>
</evidence>
<dbReference type="EC" id="2.7.13.3" evidence="2"/>
<feature type="transmembrane region" description="Helical" evidence="9">
    <location>
        <begin position="166"/>
        <end position="186"/>
    </location>
</feature>
<keyword evidence="4" id="KW-0808">Transferase</keyword>
<gene>
    <name evidence="11" type="ORF">EDF64_11221</name>
</gene>
<feature type="transmembrane region" description="Helical" evidence="9">
    <location>
        <begin position="62"/>
        <end position="81"/>
    </location>
</feature>
<evidence type="ECO:0000256" key="7">
    <source>
        <dbReference type="ARBA" id="ARBA00022840"/>
    </source>
</evidence>
<dbReference type="EMBL" id="SNVW01000012">
    <property type="protein sequence ID" value="TDN42378.1"/>
    <property type="molecule type" value="Genomic_DNA"/>
</dbReference>
<dbReference type="GO" id="GO:0046983">
    <property type="term" value="F:protein dimerization activity"/>
    <property type="evidence" value="ECO:0007669"/>
    <property type="project" value="InterPro"/>
</dbReference>
<dbReference type="GO" id="GO:0005524">
    <property type="term" value="F:ATP binding"/>
    <property type="evidence" value="ECO:0007669"/>
    <property type="project" value="UniProtKB-KW"/>
</dbReference>
<keyword evidence="9" id="KW-0472">Membrane</keyword>
<dbReference type="Gene3D" id="3.30.565.10">
    <property type="entry name" value="Histidine kinase-like ATPase, C-terminal domain"/>
    <property type="match status" value="1"/>
</dbReference>
<keyword evidence="9" id="KW-0812">Transmembrane</keyword>
<dbReference type="InterPro" id="IPR050482">
    <property type="entry name" value="Sensor_HK_TwoCompSys"/>
</dbReference>
<evidence type="ECO:0000256" key="5">
    <source>
        <dbReference type="ARBA" id="ARBA00022741"/>
    </source>
</evidence>
<evidence type="ECO:0000256" key="3">
    <source>
        <dbReference type="ARBA" id="ARBA00022553"/>
    </source>
</evidence>
<keyword evidence="8" id="KW-0902">Two-component regulatory system</keyword>
<dbReference type="Gene3D" id="1.20.5.1930">
    <property type="match status" value="1"/>
</dbReference>
<protein>
    <recommendedName>
        <fullName evidence="2">histidine kinase</fullName>
        <ecNumber evidence="2">2.7.13.3</ecNumber>
    </recommendedName>
</protein>
<comment type="catalytic activity">
    <reaction evidence="1">
        <text>ATP + protein L-histidine = ADP + protein N-phospho-L-histidine.</text>
        <dbReference type="EC" id="2.7.13.3"/>
    </reaction>
</comment>
<keyword evidence="7" id="KW-0067">ATP-binding</keyword>
<proteinExistence type="predicted"/>
<dbReference type="InterPro" id="IPR011712">
    <property type="entry name" value="Sig_transdc_His_kin_sub3_dim/P"/>
</dbReference>
<dbReference type="GO" id="GO:0016020">
    <property type="term" value="C:membrane"/>
    <property type="evidence" value="ECO:0007669"/>
    <property type="project" value="InterPro"/>
</dbReference>